<evidence type="ECO:0000313" key="3">
    <source>
        <dbReference type="Proteomes" id="UP000094165"/>
    </source>
</evidence>
<gene>
    <name evidence="2" type="ORF">A130_08280</name>
</gene>
<reference evidence="2 3" key="1">
    <citation type="journal article" date="2012" name="Science">
        <title>Ecological populations of bacteria act as socially cohesive units of antibiotic production and resistance.</title>
        <authorList>
            <person name="Cordero O.X."/>
            <person name="Wildschutte H."/>
            <person name="Kirkup B."/>
            <person name="Proehl S."/>
            <person name="Ngo L."/>
            <person name="Hussain F."/>
            <person name="Le Roux F."/>
            <person name="Mincer T."/>
            <person name="Polz M.F."/>
        </authorList>
    </citation>
    <scope>NUCLEOTIDE SEQUENCE [LARGE SCALE GENOMIC DNA]</scope>
    <source>
        <strain evidence="2 3">FF-238</strain>
    </source>
</reference>
<comment type="caution">
    <text evidence="2">The sequence shown here is derived from an EMBL/GenBank/DDBJ whole genome shotgun (WGS) entry which is preliminary data.</text>
</comment>
<dbReference type="RefSeq" id="WP_017053509.1">
    <property type="nucleotide sequence ID" value="NZ_AJYW02000298.1"/>
</dbReference>
<dbReference type="EMBL" id="AJYW02000298">
    <property type="protein sequence ID" value="OEE71115.1"/>
    <property type="molecule type" value="Genomic_DNA"/>
</dbReference>
<accession>A0A1E5CMT9</accession>
<proteinExistence type="predicted"/>
<dbReference type="AlphaFoldDB" id="A0A1E5CMT9"/>
<sequence length="235" mass="26968">MTNSKVQYNFYFKPLRWLAIFGALAMVYFSFCFGVASVYASAAEKNIERWSIRPDSVTLENVSETKTIALKAISLQPSHPHYFNILGKIYEWEAFLKNSTDRKNSLIHAKNAYLESASLRPIWPDTWADLIVVDSQLDSKNIVQYINKADKYGPFTPKVNQTVSQIGLINWQLFTSPQKKLALDHAARALTHPKTRGDMYRYLKSQGQLHSVCTAIVKHSRDYNKNVPLCDRFLQ</sequence>
<evidence type="ECO:0000313" key="2">
    <source>
        <dbReference type="EMBL" id="OEE71115.1"/>
    </source>
</evidence>
<keyword evidence="1" id="KW-0472">Membrane</keyword>
<keyword evidence="1" id="KW-0812">Transmembrane</keyword>
<protein>
    <submittedName>
        <fullName evidence="2">Uncharacterized protein</fullName>
    </submittedName>
</protein>
<keyword evidence="1" id="KW-1133">Transmembrane helix</keyword>
<feature type="transmembrane region" description="Helical" evidence="1">
    <location>
        <begin position="17"/>
        <end position="40"/>
    </location>
</feature>
<dbReference type="Proteomes" id="UP000094165">
    <property type="component" value="Unassembled WGS sequence"/>
</dbReference>
<dbReference type="NCBIfam" id="NF038257">
    <property type="entry name" value="exopoly_VpsP"/>
    <property type="match status" value="1"/>
</dbReference>
<keyword evidence="3" id="KW-1185">Reference proteome</keyword>
<name>A0A1E5CMT9_9VIBR</name>
<organism evidence="2 3">
    <name type="scientific">Vibrio genomosp. F6 str. FF-238</name>
    <dbReference type="NCBI Taxonomy" id="1191298"/>
    <lineage>
        <taxon>Bacteria</taxon>
        <taxon>Pseudomonadati</taxon>
        <taxon>Pseudomonadota</taxon>
        <taxon>Gammaproteobacteria</taxon>
        <taxon>Vibrionales</taxon>
        <taxon>Vibrionaceae</taxon>
        <taxon>Vibrio</taxon>
    </lineage>
</organism>
<evidence type="ECO:0000256" key="1">
    <source>
        <dbReference type="SAM" id="Phobius"/>
    </source>
</evidence>